<organism evidence="2">
    <name type="scientific">Candida tenuis (strain ATCC 10573 / BCRC 21748 / CBS 615 / JCM 9827 / NBRC 10315 / NRRL Y-1498 / VKM Y-70)</name>
    <name type="common">Yeast</name>
    <name type="synonym">Yamadazyma tenuis</name>
    <dbReference type="NCBI Taxonomy" id="590646"/>
    <lineage>
        <taxon>Eukaryota</taxon>
        <taxon>Fungi</taxon>
        <taxon>Dikarya</taxon>
        <taxon>Ascomycota</taxon>
        <taxon>Saccharomycotina</taxon>
        <taxon>Pichiomycetes</taxon>
        <taxon>Debaryomycetaceae</taxon>
        <taxon>Yamadazyma</taxon>
    </lineage>
</organism>
<evidence type="ECO:0000313" key="2">
    <source>
        <dbReference type="Proteomes" id="UP000000707"/>
    </source>
</evidence>
<dbReference type="AlphaFoldDB" id="G3BAN7"/>
<evidence type="ECO:0000313" key="1">
    <source>
        <dbReference type="EMBL" id="EGV61455.1"/>
    </source>
</evidence>
<keyword evidence="2" id="KW-1185">Reference proteome</keyword>
<gene>
    <name evidence="1" type="ORF">CANTEDRAFT_94348</name>
</gene>
<dbReference type="HOGENOM" id="CLU_1562687_0_0_1"/>
<proteinExistence type="predicted"/>
<dbReference type="EMBL" id="GL996527">
    <property type="protein sequence ID" value="EGV61455.1"/>
    <property type="molecule type" value="Genomic_DNA"/>
</dbReference>
<protein>
    <submittedName>
        <fullName evidence="1">Uncharacterized protein</fullName>
    </submittedName>
</protein>
<reference evidence="1 2" key="1">
    <citation type="journal article" date="2011" name="Proc. Natl. Acad. Sci. U.S.A.">
        <title>Comparative genomics of xylose-fermenting fungi for enhanced biofuel production.</title>
        <authorList>
            <person name="Wohlbach D.J."/>
            <person name="Kuo A."/>
            <person name="Sato T.K."/>
            <person name="Potts K.M."/>
            <person name="Salamov A.A."/>
            <person name="LaButti K.M."/>
            <person name="Sun H."/>
            <person name="Clum A."/>
            <person name="Pangilinan J.L."/>
            <person name="Lindquist E.A."/>
            <person name="Lucas S."/>
            <person name="Lapidus A."/>
            <person name="Jin M."/>
            <person name="Gunawan C."/>
            <person name="Balan V."/>
            <person name="Dale B.E."/>
            <person name="Jeffries T.W."/>
            <person name="Zinkel R."/>
            <person name="Barry K.W."/>
            <person name="Grigoriev I.V."/>
            <person name="Gasch A.P."/>
        </authorList>
    </citation>
    <scope>NUCLEOTIDE SEQUENCE [LARGE SCALE GENOMIC DNA]</scope>
    <source>
        <strain evidence="2">ATCC 10573 / BCRC 21748 / CBS 615 / JCM 9827 / NBRC 10315 / NRRL Y-1498 / VKM Y-70</strain>
    </source>
</reference>
<name>G3BAN7_CANTC</name>
<dbReference type="GeneID" id="18250386"/>
<dbReference type="KEGG" id="cten:18250386"/>
<accession>G3BAN7</accession>
<dbReference type="Proteomes" id="UP000000707">
    <property type="component" value="Unassembled WGS sequence"/>
</dbReference>
<sequence length="171" mass="19146">MKSTVFSKPTGLSDDQGDDNIIERISLVQELIDSDKRCVVLNFTESNITVEMPIYDIDKAASEVDVRFDQFEHLVFLINGLNSQVIDYIKSVDTDQVVSVIALESVDLGLKADIVSIDNFVVTSTGHVIESEKLIPISKDTIDIQNIDSSIDLKSEHLLESEKSYFQITFE</sequence>